<reference evidence="3" key="1">
    <citation type="submission" date="2013-09" db="EMBL/GenBank/DDBJ databases">
        <title>Corchorus olitorius genome sequencing.</title>
        <authorList>
            <person name="Alam M."/>
            <person name="Haque M.S."/>
            <person name="Islam M.S."/>
            <person name="Emdad E.M."/>
            <person name="Islam M.M."/>
            <person name="Ahmed B."/>
            <person name="Halim A."/>
            <person name="Hossen Q.M.M."/>
            <person name="Hossain M.Z."/>
            <person name="Ahmed R."/>
            <person name="Khan M.M."/>
            <person name="Islam R."/>
            <person name="Rashid M.M."/>
            <person name="Khan S.A."/>
            <person name="Rahman M.S."/>
            <person name="Alam M."/>
            <person name="Yahiya A.S."/>
            <person name="Khan M.S."/>
            <person name="Azam M.S."/>
            <person name="Haque T."/>
            <person name="Lashkar M.Z.H."/>
            <person name="Akhand A.I."/>
            <person name="Morshed G."/>
            <person name="Roy S."/>
            <person name="Uddin K.S."/>
            <person name="Rabeya T."/>
            <person name="Hossain A.S."/>
            <person name="Chowdhury A."/>
            <person name="Snigdha A.R."/>
            <person name="Mortoza M.S."/>
            <person name="Matin S.A."/>
            <person name="Hoque S.M.E."/>
            <person name="Islam M.K."/>
            <person name="Roy D.K."/>
            <person name="Haider R."/>
            <person name="Moosa M.M."/>
            <person name="Elias S.M."/>
            <person name="Hasan A.M."/>
            <person name="Jahan S."/>
            <person name="Shafiuddin M."/>
            <person name="Mahmood N."/>
            <person name="Shommy N.S."/>
        </authorList>
    </citation>
    <scope>NUCLEOTIDE SEQUENCE [LARGE SCALE GENOMIC DNA]</scope>
    <source>
        <strain evidence="3">cv. O-4</strain>
    </source>
</reference>
<dbReference type="Proteomes" id="UP000187203">
    <property type="component" value="Unassembled WGS sequence"/>
</dbReference>
<evidence type="ECO:0000256" key="1">
    <source>
        <dbReference type="SAM" id="Phobius"/>
    </source>
</evidence>
<keyword evidence="1" id="KW-1133">Transmembrane helix</keyword>
<protein>
    <submittedName>
        <fullName evidence="2">PGR5-like protein 1B, chloroplastic</fullName>
    </submittedName>
</protein>
<evidence type="ECO:0000313" key="2">
    <source>
        <dbReference type="EMBL" id="OMO56492.1"/>
    </source>
</evidence>
<comment type="caution">
    <text evidence="2">The sequence shown here is derived from an EMBL/GenBank/DDBJ whole genome shotgun (WGS) entry which is preliminary data.</text>
</comment>
<gene>
    <name evidence="2" type="ORF">COLO4_35627</name>
</gene>
<feature type="transmembrane region" description="Helical" evidence="1">
    <location>
        <begin position="123"/>
        <end position="144"/>
    </location>
</feature>
<evidence type="ECO:0000313" key="3">
    <source>
        <dbReference type="Proteomes" id="UP000187203"/>
    </source>
</evidence>
<organism evidence="2 3">
    <name type="scientific">Corchorus olitorius</name>
    <dbReference type="NCBI Taxonomy" id="93759"/>
    <lineage>
        <taxon>Eukaryota</taxon>
        <taxon>Viridiplantae</taxon>
        <taxon>Streptophyta</taxon>
        <taxon>Embryophyta</taxon>
        <taxon>Tracheophyta</taxon>
        <taxon>Spermatophyta</taxon>
        <taxon>Magnoliopsida</taxon>
        <taxon>eudicotyledons</taxon>
        <taxon>Gunneridae</taxon>
        <taxon>Pentapetalae</taxon>
        <taxon>rosids</taxon>
        <taxon>malvids</taxon>
        <taxon>Malvales</taxon>
        <taxon>Malvaceae</taxon>
        <taxon>Grewioideae</taxon>
        <taxon>Apeibeae</taxon>
        <taxon>Corchorus</taxon>
    </lineage>
</organism>
<keyword evidence="1" id="KW-0472">Membrane</keyword>
<accession>A0A1R3GEI1</accession>
<dbReference type="EMBL" id="AWUE01022738">
    <property type="protein sequence ID" value="OMO56492.1"/>
    <property type="molecule type" value="Genomic_DNA"/>
</dbReference>
<keyword evidence="3" id="KW-1185">Reference proteome</keyword>
<proteinExistence type="predicted"/>
<name>A0A1R3GEI1_9ROSI</name>
<dbReference type="AlphaFoldDB" id="A0A1R3GEI1"/>
<feature type="transmembrane region" description="Helical" evidence="1">
    <location>
        <begin position="164"/>
        <end position="184"/>
    </location>
</feature>
<keyword evidence="1" id="KW-0812">Transmembrane</keyword>
<sequence length="266" mass="29449">MQHPPLRQLLSVSPFQSRKPDIYSGQTLTDSSSAALFLARPAPFTPSQTELSSRANCTVAAPFCARPAPSLAWSRRESSSDLHSPAATGCSLNSVSAAQHRRPSLHRRQEDLSQVLALAKHMILIFAFGCTLCDVPIIYTISLAYQDPFCSDFSYDSQAANLEFLATVNGILFMGIESVIGYPLASAAVSYLLVVLRMFTSWCFIVEILFDFQLCYYIAGELSAQELDNLMTIVANPRHFKISDLFLNRQDYKDGYSNATEGLLCY</sequence>